<reference evidence="1 2" key="1">
    <citation type="journal article" date="2013" name="BMC Genomics">
        <title>ContigScape: a Cytoscape plugin facilitating microbial genome gap closing.</title>
        <authorList>
            <person name="Tang B."/>
            <person name="Wang Q."/>
            <person name="Yang M."/>
            <person name="Xie F."/>
            <person name="Zhu Y."/>
            <person name="Zhuo Y."/>
            <person name="Wang S."/>
            <person name="Gao H."/>
            <person name="Ding X."/>
            <person name="Zhang L."/>
            <person name="Zhao G."/>
            <person name="Zheng H."/>
        </authorList>
    </citation>
    <scope>NUCLEOTIDE SEQUENCE [LARGE SCALE GENOMIC DNA]</scope>
    <source>
        <strain evidence="1 2">HCCB10007</strain>
    </source>
</reference>
<dbReference type="RefSeq" id="WP_016334170.1">
    <property type="nucleotide sequence ID" value="NC_021252.1"/>
</dbReference>
<accession>R4T603</accession>
<gene>
    <name evidence="1" type="ORF">AORI_3827</name>
</gene>
<protein>
    <submittedName>
        <fullName evidence="1">Uncharacterized protein</fullName>
    </submittedName>
</protein>
<evidence type="ECO:0000313" key="1">
    <source>
        <dbReference type="EMBL" id="AGM06412.1"/>
    </source>
</evidence>
<dbReference type="KEGG" id="aoi:AORI_3827"/>
<organism evidence="1 2">
    <name type="scientific">Amycolatopsis keratiniphila</name>
    <dbReference type="NCBI Taxonomy" id="129921"/>
    <lineage>
        <taxon>Bacteria</taxon>
        <taxon>Bacillati</taxon>
        <taxon>Actinomycetota</taxon>
        <taxon>Actinomycetes</taxon>
        <taxon>Pseudonocardiales</taxon>
        <taxon>Pseudonocardiaceae</taxon>
        <taxon>Amycolatopsis</taxon>
        <taxon>Amycolatopsis japonica group</taxon>
    </lineage>
</organism>
<dbReference type="Proteomes" id="UP000013968">
    <property type="component" value="Chromosome"/>
</dbReference>
<dbReference type="EMBL" id="CP003410">
    <property type="protein sequence ID" value="AGM06412.1"/>
    <property type="molecule type" value="Genomic_DNA"/>
</dbReference>
<keyword evidence="2" id="KW-1185">Reference proteome</keyword>
<evidence type="ECO:0000313" key="2">
    <source>
        <dbReference type="Proteomes" id="UP000013968"/>
    </source>
</evidence>
<dbReference type="HOGENOM" id="CLU_1352288_0_0_11"/>
<dbReference type="AlphaFoldDB" id="R4T603"/>
<proteinExistence type="predicted"/>
<name>R4T603_9PSEU</name>
<sequence length="202" mass="21988">MRVEEQPHDLGDRGTLRAVGEVRWSTGLTKLTEHIEDFTLDLAGPHLRGPRRVDSHLDNLPIGHSAVDMATATLSGDAAVDDRGRLSGELVQLGGRGFHEPEHVLSAQRRLVGGGRGCRAEGRHGRRVPGDIVHLPGQSGDGGGIRGGYHSTVQSTRVDRLFPLSYEGYRQHGRVRRDGYGDDTVLVLPADPVFRWDRISGG</sequence>